<organism evidence="4 5">
    <name type="scientific">Ceraceosorus bombacis</name>
    <dbReference type="NCBI Taxonomy" id="401625"/>
    <lineage>
        <taxon>Eukaryota</taxon>
        <taxon>Fungi</taxon>
        <taxon>Dikarya</taxon>
        <taxon>Basidiomycota</taxon>
        <taxon>Ustilaginomycotina</taxon>
        <taxon>Exobasidiomycetes</taxon>
        <taxon>Ceraceosorales</taxon>
        <taxon>Ceraceosoraceae</taxon>
        <taxon>Ceraceosorus</taxon>
    </lineage>
</organism>
<feature type="region of interest" description="Disordered" evidence="2">
    <location>
        <begin position="1777"/>
        <end position="1925"/>
    </location>
</feature>
<feature type="signal peptide" evidence="3">
    <location>
        <begin position="1"/>
        <end position="25"/>
    </location>
</feature>
<feature type="region of interest" description="Disordered" evidence="2">
    <location>
        <begin position="121"/>
        <end position="143"/>
    </location>
</feature>
<dbReference type="OrthoDB" id="10528795at2759"/>
<evidence type="ECO:0000256" key="2">
    <source>
        <dbReference type="SAM" id="MobiDB-lite"/>
    </source>
</evidence>
<feature type="region of interest" description="Disordered" evidence="2">
    <location>
        <begin position="934"/>
        <end position="958"/>
    </location>
</feature>
<sequence>MFDMRVISRVFVLAWLCLAAEQSKAAIDAHLSILSKRAGQEIFGAIEGTARSTPALHRAVSHLSLTSDSPSHRPDKVKKYWRWASHTYSSDDGKQTVVWKARPSVGEHVKAWEKAAKVGHDGPLKNVRAEAPGEEHTTGLPDLHNVYAKHSTPRLVAYAESHPTPAEGINTAPPRIDSSSKRPLEEAQPAHVEEEAATSNKAQRTAFQASPSSVRSAGREAQPNQTPPPDAHMLESERETVPVPVRSSKESAAAEHAHRLQQPPSESLGSTSEKSDSAASSRTSSSKSSAQNPNRRPRPSAELLALAHKAHPSVAEKLLQFAEAPGNYKMVLPAFVHQHHPELAQALIREHLATPAREFAQHDTDHASSSTRAHALQGVQSRLSATAAPDQGRMVHGNAPTHAHATPSPAPATLENLANGSRNNVPMEHTLAGAAPRSATKRPAQELDVVRSKTPRTQSTLPSSLSPGVVAFLRTKGSVQGASQAASSASLHKTISHRATGDESPAPVPRNVVRATTSKESALPLVAPSTDAPGSSHRFSDQQVDKMWRETINSIRHQNQAHNPRPPAVRPDASSSTAPPGTLRFHAQVSETIASQKARLANPFRPQAPAPRPGTQARPEHTAPNYHNVLRSPPSNPQIELLTQVRNLPARATDTVRPARPERMPSGSPAREAEQDADQNAEGAPSRQPASQRTPDEAPHNDKRDVLELSVQLLDKRASRLPPLTESFDDTSRLPSDLRSTIDLSGTERPHGSPLWGSGHVKKMASAWNSHLARIHSPSARQQPTLASELVVARPTDGGSSSSHSQRSSDQSRPMEISPSISPEQVVRTSPARQNEMRRLPSSSSGRQDESLDRSRRSLAAVADTLLGREEEQTYAPHQLVLRAPAPPASAEDGPAAAFLRPSVKQMVQAFENVASHGKKSLDAVRVPHVELGSQSSPLALPGPSAPHRTAAASQPAAHAELREVGIHHSRLVTSPPRAEAPSRSPPGSPERYSSTRHEVVDPALLTNSRRQNMRYVVSASPPVPAGGGIQTQQRAVSQPPLARHTTSDSSSDPLHTSDFMTTTQPSSSSSSSSSSSRGGPVRNRTASMSIHTSDFYTTSTSAGTSTSTSHPPSSGRAHPDGHADHASSSGRQRGPGLDLPDLNLGPGRAHTGSAGLRAINPPATPNDWLSLATPQGAPHPGSAAAKALPSVGESSHTPFSAPRGQPGSHPEEQRVVPLSDPDPSTSERQVFSSQPAEHLTIAQVQRPHVQHAEPIGNRKRKSGGEEEGPSRSLAQRHDGGAAVQHSEQHRAGTSMIDSSIAPRRSLRQRTTPQWLRSEDEASPVGQANAPQLRLGRGRPRKQTTSSAARSPQLERRSPELQRFSALALDGKARMFEQGESSKSKLDAVLACSKCGKLTCAECGEVLAQPKTRRTLGSAPEAAARKFRLATPIEIMAAKERQKGMQKLQRYAYAFEPNKPQPQMSTVVSTQRGAPYVGPNPHIVDYNKQVQTTDSKVRTPEATLAWLHAQSRAHALPLPRLTKATSQPRVRGTPLRPSSTGTILRKPNLRRKIPKPLERMPTIHEEWEYVPKHKQAIYRRGFPLRLPPHSPDPPVDPGLASLLHEMEQQDANQMSPRTRKEHLDALNQVRLSVHGMQHVPSHEVYELGHRLDVLGAERRNLAQLKQNHAQQEALFQQLAGDILGPGWQHGPAVAPTRLPSGISTADLAHHIHAKTGMNVADTDPDDLQRALQMSMEPDSPKHKRARSTESIERAFGAHSVGPQKAIVIKEGAHKATASGVTGHAEKTLQNPTDPKGKAPMLYVEKTGAAKRPRTDWEIANTAGSSGLTPEQKAADTAPRKPAAHSPTHSDQTMHIIPSPPSSRGSARSDETMHDQFSPSPDRTASSPGSSNTSWNVHDHQHKHQRRDIPARLVKRGPPSPLSPGAEVENFLHMMKGIDPSSMSPKSAAEHRATLRDLETQVAQIRGARHGGHGYPHEDDVPHLGSQRFALPLESPPGSPGMYSDPGEQLVRSPIHIVPQSDSAPGDVLLSPPRRDSLDHFATSPTPSRTKSSSRRISFDLNKSPKASDPELESTAESVGRSQRKRPAEWHNRNMLANSFLFGTRKLAGTVKKPKALTYSDHLTQAPYGDFHGEPAPLKPVKIGPPKTPSGQQAGLDPKKAKLKGPAVPPVKVKDAARAVESAPFRADTGFDVHGNPRSSRPVGSKSSPKQNSPLRAGSPRPAEELFSSPGASPNHRAFFSSLLSLPVYLREDPAGRGYVLHGAAHSSPSRTESSEIAPIHHLHRRSANPGRALRPSRAFLLMRRTVLLMTTALTPMATARRATIHRSKLPISSAQKFVTPPELARRWPGESEPFKALDEHLRPGKNKILRNAISKLTASFKGEKRVDRAATYPSSLARASMREHITPTRPAGVDGLSPRMPQAVRNGQTASNMQLGNSQDSVLSSFTSHFRYLNPYAPSIHTPKRVASMNSEHSIASRKQDGVKILETSMPHSPVSSRQTTRATQIELGSLAHEQGTAGTSTLQSGTGKGKQKMHKDLKLVSPSYTHREKPSDAEPAASPIDGFGQSGRWHHDPQPSWYAEQKWHLSHQARSVKATPRVKDDLSLPELEKRPGKRAPPNYPKPGWEHKVHPVGNTPARNSANTAVDRLRDASSRTALSEISPSSGPLASVVKKPIRVPRTEMFGAFHSVNTRRLLRRDIVAQEQRPMRGLGSRAIVPLSSALHLHEDFIPIEDVLVEESPEGIKESCHVPRPSSSDSASQFGRTLTRIKQKVKREDEKVKKSMCPEEVKGQEESSRTYMHPAPALTRILRRALPPPIEEGGQAQARKLSSSFAKEMSKIQFSFPAKRIGTSARYAGYKAEVHRATQISSRIDTSPEPIRGHRSTRTGNNDSQIFATPFSSQLKRNPTRLARARSPMKQIVPLMRIKETSRWPVESKWKKQKQHAQQTPTMASSSADKVALSSQPGLVQLQPTAALENVSSQGYQGRLTRQKSSMAGVASAAEQEQVVGAATTLTRMSSGH</sequence>
<feature type="region of interest" description="Disordered" evidence="2">
    <location>
        <begin position="722"/>
        <end position="758"/>
    </location>
</feature>
<feature type="region of interest" description="Disordered" evidence="2">
    <location>
        <begin position="794"/>
        <end position="856"/>
    </location>
</feature>
<feature type="compositionally biased region" description="Polar residues" evidence="2">
    <location>
        <begin position="2653"/>
        <end position="2666"/>
    </location>
</feature>
<feature type="compositionally biased region" description="Polar residues" evidence="2">
    <location>
        <begin position="2943"/>
        <end position="2959"/>
    </location>
</feature>
<feature type="compositionally biased region" description="Basic and acidic residues" evidence="2">
    <location>
        <begin position="121"/>
        <end position="137"/>
    </location>
</feature>
<feature type="compositionally biased region" description="Basic and acidic residues" evidence="2">
    <location>
        <begin position="2773"/>
        <end position="2795"/>
    </location>
</feature>
<evidence type="ECO:0000256" key="3">
    <source>
        <dbReference type="SAM" id="SignalP"/>
    </source>
</evidence>
<name>A0A0P1BB96_9BASI</name>
<feature type="compositionally biased region" description="Polar residues" evidence="2">
    <location>
        <begin position="2204"/>
        <end position="2213"/>
    </location>
</feature>
<evidence type="ECO:0000313" key="5">
    <source>
        <dbReference type="Proteomes" id="UP000054845"/>
    </source>
</evidence>
<dbReference type="EMBL" id="CCYA01000204">
    <property type="protein sequence ID" value="CEH13111.1"/>
    <property type="molecule type" value="Genomic_DNA"/>
</dbReference>
<feature type="region of interest" description="Disordered" evidence="2">
    <location>
        <begin position="2931"/>
        <end position="2959"/>
    </location>
</feature>
<proteinExistence type="predicted"/>
<feature type="compositionally biased region" description="Low complexity" evidence="2">
    <location>
        <begin position="1067"/>
        <end position="1077"/>
    </location>
</feature>
<feature type="compositionally biased region" description="Polar residues" evidence="2">
    <location>
        <begin position="1223"/>
        <end position="1236"/>
    </location>
</feature>
<feature type="compositionally biased region" description="Basic and acidic residues" evidence="2">
    <location>
        <begin position="2598"/>
        <end position="2611"/>
    </location>
</feature>
<feature type="compositionally biased region" description="Polar residues" evidence="2">
    <location>
        <begin position="2517"/>
        <end position="2526"/>
    </location>
</feature>
<feature type="chain" id="PRO_5006059351" evidence="3">
    <location>
        <begin position="26"/>
        <end position="3020"/>
    </location>
</feature>
<feature type="region of interest" description="Disordered" evidence="2">
    <location>
        <begin position="599"/>
        <end position="704"/>
    </location>
</feature>
<feature type="region of interest" description="Disordered" evidence="2">
    <location>
        <begin position="2772"/>
        <end position="2797"/>
    </location>
</feature>
<feature type="region of interest" description="Disordered" evidence="2">
    <location>
        <begin position="162"/>
        <end position="298"/>
    </location>
</feature>
<dbReference type="Proteomes" id="UP000054845">
    <property type="component" value="Unassembled WGS sequence"/>
</dbReference>
<feature type="coiled-coil region" evidence="1">
    <location>
        <begin position="1654"/>
        <end position="1681"/>
    </location>
</feature>
<accession>A0A0P1BB96</accession>
<feature type="compositionally biased region" description="Polar residues" evidence="2">
    <location>
        <begin position="197"/>
        <end position="215"/>
    </location>
</feature>
<feature type="region of interest" description="Disordered" evidence="2">
    <location>
        <begin position="2017"/>
        <end position="2090"/>
    </location>
</feature>
<feature type="region of interest" description="Disordered" evidence="2">
    <location>
        <begin position="2186"/>
        <end position="2230"/>
    </location>
</feature>
<evidence type="ECO:0000313" key="4">
    <source>
        <dbReference type="EMBL" id="CEH13111.1"/>
    </source>
</evidence>
<keyword evidence="1" id="KW-0175">Coiled coil</keyword>
<feature type="region of interest" description="Disordered" evidence="2">
    <location>
        <begin position="2981"/>
        <end position="3004"/>
    </location>
</feature>
<reference evidence="4 5" key="1">
    <citation type="submission" date="2014-09" db="EMBL/GenBank/DDBJ databases">
        <authorList>
            <person name="Magalhaes I.L.F."/>
            <person name="Oliveira U."/>
            <person name="Santos F.R."/>
            <person name="Vidigal T.H.D.A."/>
            <person name="Brescovit A.D."/>
            <person name="Santos A.J."/>
        </authorList>
    </citation>
    <scope>NUCLEOTIDE SEQUENCE [LARGE SCALE GENOMIC DNA]</scope>
</reference>
<feature type="compositionally biased region" description="Low complexity" evidence="2">
    <location>
        <begin position="399"/>
        <end position="413"/>
    </location>
</feature>
<feature type="compositionally biased region" description="Polar residues" evidence="2">
    <location>
        <begin position="1048"/>
        <end position="1066"/>
    </location>
</feature>
<protein>
    <submittedName>
        <fullName evidence="4">Uncharacterized protein</fullName>
    </submittedName>
</protein>
<evidence type="ECO:0000256" key="1">
    <source>
        <dbReference type="SAM" id="Coils"/>
    </source>
</evidence>
<feature type="compositionally biased region" description="Polar residues" evidence="2">
    <location>
        <begin position="819"/>
        <end position="833"/>
    </location>
</feature>
<feature type="region of interest" description="Disordered" evidence="2">
    <location>
        <begin position="2589"/>
        <end position="2668"/>
    </location>
</feature>
<feature type="compositionally biased region" description="Polar residues" evidence="2">
    <location>
        <begin position="455"/>
        <end position="465"/>
    </location>
</feature>
<feature type="compositionally biased region" description="Basic and acidic residues" evidence="2">
    <location>
        <begin position="694"/>
        <end position="704"/>
    </location>
</feature>
<feature type="compositionally biased region" description="Low complexity" evidence="2">
    <location>
        <begin position="277"/>
        <end position="289"/>
    </location>
</feature>
<feature type="region of interest" description="Disordered" evidence="2">
    <location>
        <begin position="2127"/>
        <end position="2171"/>
    </location>
</feature>
<feature type="region of interest" description="Disordered" evidence="2">
    <location>
        <begin position="2511"/>
        <end position="2575"/>
    </location>
</feature>
<feature type="compositionally biased region" description="Low complexity" evidence="2">
    <location>
        <begin position="934"/>
        <end position="947"/>
    </location>
</feature>
<feature type="region of interest" description="Disordered" evidence="2">
    <location>
        <begin position="970"/>
        <end position="1361"/>
    </location>
</feature>
<feature type="region of interest" description="Disordered" evidence="2">
    <location>
        <begin position="2872"/>
        <end position="2893"/>
    </location>
</feature>
<feature type="compositionally biased region" description="Low complexity" evidence="2">
    <location>
        <begin position="1098"/>
        <end position="1116"/>
    </location>
</feature>
<feature type="compositionally biased region" description="Basic and acidic residues" evidence="2">
    <location>
        <begin position="247"/>
        <end position="258"/>
    </location>
</feature>
<feature type="region of interest" description="Disordered" evidence="2">
    <location>
        <begin position="556"/>
        <end position="582"/>
    </location>
</feature>
<feature type="compositionally biased region" description="Low complexity" evidence="2">
    <location>
        <begin position="797"/>
        <end position="812"/>
    </location>
</feature>
<feature type="region of interest" description="Disordered" evidence="2">
    <location>
        <begin position="483"/>
        <end position="509"/>
    </location>
</feature>
<feature type="region of interest" description="Disordered" evidence="2">
    <location>
        <begin position="382"/>
        <end position="465"/>
    </location>
</feature>
<keyword evidence="5" id="KW-1185">Reference proteome</keyword>
<feature type="compositionally biased region" description="Polar residues" evidence="2">
    <location>
        <begin position="1085"/>
        <end position="1097"/>
    </location>
</feature>
<feature type="compositionally biased region" description="Basic and acidic residues" evidence="2">
    <location>
        <begin position="847"/>
        <end position="856"/>
    </location>
</feature>
<feature type="compositionally biased region" description="Polar residues" evidence="2">
    <location>
        <begin position="1874"/>
        <end position="1895"/>
    </location>
</feature>
<keyword evidence="3" id="KW-0732">Signal</keyword>
<feature type="compositionally biased region" description="Low complexity" evidence="2">
    <location>
        <begin position="1135"/>
        <end position="1148"/>
    </location>
</feature>